<comment type="caution">
    <text evidence="3">The sequence shown here is derived from an EMBL/GenBank/DDBJ whole genome shotgun (WGS) entry which is preliminary data.</text>
</comment>
<evidence type="ECO:0000256" key="1">
    <source>
        <dbReference type="SAM" id="MobiDB-lite"/>
    </source>
</evidence>
<accession>A0A820GZX1</accession>
<proteinExistence type="predicted"/>
<dbReference type="EMBL" id="CAJOBP010001482">
    <property type="protein sequence ID" value="CAF4287879.1"/>
    <property type="molecule type" value="Genomic_DNA"/>
</dbReference>
<dbReference type="Proteomes" id="UP000663825">
    <property type="component" value="Unassembled WGS sequence"/>
</dbReference>
<dbReference type="SUPFAM" id="SSF52540">
    <property type="entry name" value="P-loop containing nucleoside triphosphate hydrolases"/>
    <property type="match status" value="2"/>
</dbReference>
<dbReference type="InterPro" id="IPR027417">
    <property type="entry name" value="P-loop_NTPase"/>
</dbReference>
<sequence>MEAIKRLVFATMPKLYVHKMLSIALKTSSERNPDRFRIQVHVLADVYADISNQLEERLHEAKENYTGECILIIPYDSGNFHWIGLLIQFKHDKQIQHAEYIDPVSKSNYSPAKLQEQFNKVFPNFILQSRTALYKGNQTNSASLIVKNLLEVIAEFKCKEVEHSNTSKLSDQINDTEMFSSKTFEPFRLKSMSINDRENACDESPSIFPVKVSQIDESRESKSTEENSDESVKENEISKCETKPCSILSLDIAKSYSKDDFQLTNESLKDTYKDFDLMPLCTERFLLSLWYIISGKLIGKDAIVDQSIMSSDYRKLEIDEELQCLKERLKLEEISSTKIQHAVETLSIYIKNENWKASLITLKEILHEIMPLNIYELFRLVKNVDDAANLIKDKKIIFFLGNTGSGKSTTIHFLAGSKMIKTEINGLNHIEPTEIKNVDLKRIVTAPFAKSITRCITPVTVYFKDIGAYGQDSIILCDSPGFGDTNGPEVDIANGIAIVRAIQVCKSVKPVLLISYKSIGDRYEGLKDLTHTLARLIQNMKHQIKAFSYIFTKYPKNEKETIHASLESINNTLSDQERSDTNFMDIFRDMFEKTKKNACVLDPIKDDPSEILDELADSIDINHPEDVFQVFITQKSKSILDKQVAKYELSIKLATKRSEYSLVKYKFDQLKSLNELLNQEPIEEIYLNCTRYVSRHFFEEYQKAILILNRSLLDETILIDEEIKQYRTYFDHANLAEDLRRTHLGNEAIHSCAYIEYLNEKVNNLVKNLQEKDINELSIKLSMEKIKILSEYFDDVNAKYKFICQFFLEKIEQLVNSFEKSVLSNEFHNSISMMTKIYDANTILSNYLENSSIEKKYSKMKEFFLNYLNDYVKKFDEIFLKEKLEPNDLENLNNCIYTLEQVMNIFNLDLHISKVDINKLYEEFSYRLLNHFEQIIENINSELKNKHTFYRLEQFFKDLDSLRTIPSIARKTNRIYYITVGKLIDYINETRIYIEELLCSLFRGEDKSIYGKITKCLLNLKNSQWIENYRARAYSDIIKDIEQQLIQHIKELEKSVMKSNLDLDNFTKISDVSKILIEIDEMWCFEIFIPILKQYIDEFNSKFEGIINNVFIIIKDTFNLDKSNEPISKTLDCYTAEKALLYLDACKTSFILKNDSILILTGLENYIRNHINFIKDEIKGYFDIIKQSKTGNENDMLKKIEIISNRLQEIVEIKTTCNRIFSCFRRPIETIIKDWNKLLSDHLNDLSEEMLNLYLTQSIESLNKKLSIIKMLSNLDWFLKDKKYIDVYHKYQEKLLLQVHDIDKEIIDAIKKFDCEVLDDKMTALRPSNKIEKHFYEKAKRSLSIGLNQLKEDTRGLTLVLTHHLEKEQIKLIVENLKRLEKSKFVIEKHLNNSHATDEFIEEMKKSIETKIKYFLNRIRALIINYNFSEADEKIDSVIVVRNLLGKYCIKDISDQIETLQNYGKTVVLPDLINRYSQMDISEYMLNPPKNIFEKLANVNSTNQIYSEVLDKLRKLILEKFRNELERAKTKQTIDITNEHIRRFESAVKYLPEPMKNALEIELQHCKDDIKRLIQYSELKLQDSSITEEIDKINNCSFEYQNLQVIKSYFNKGKELASKRIDNIVVKIHHNLEKQNIIEALNDMKILYKYKTELNMYINYIETIYVEVHVDIICTFEDAYQHFLNQILTVHQIKHVKTKTEVLKKDVTCLFEFMKFRDDVQNEQISNFVLPEDFDEKMTRLSEKIDTYSTEHAKNYKVAFENFDISSLVDILKTMYICNSLLTQIKVYHDQHINKNSIINTIKENLEKLTPYTDMLESICQKIENLGKELINTKLFESSRKYHVKDRDAFYRDVNEKFFILSQTKRFHPFHHLRIDANKLEEECLESIEKEISIIYSNDKNFLDKFSQEKPLGRPNYENFNRNYCNLISIERTMKKIPFQRKFTTDDIEKIIQDKIKMWERSIEEEPTLENVANNLIKMKIVSMDISCLEIGITKRIEEILSNFKKVLNEVDFATLNVIVNETGFESVERESEDDLV</sequence>
<reference evidence="3" key="1">
    <citation type="submission" date="2021-02" db="EMBL/GenBank/DDBJ databases">
        <authorList>
            <person name="Nowell W R."/>
        </authorList>
    </citation>
    <scope>NUCLEOTIDE SEQUENCE</scope>
</reference>
<dbReference type="OrthoDB" id="2386367at2759"/>
<protein>
    <submittedName>
        <fullName evidence="3">Uncharacterized protein</fullName>
    </submittedName>
</protein>
<dbReference type="EMBL" id="CAJNXB010005917">
    <property type="protein sequence ID" value="CAF3456228.1"/>
    <property type="molecule type" value="Genomic_DNA"/>
</dbReference>
<dbReference type="Proteomes" id="UP000663873">
    <property type="component" value="Unassembled WGS sequence"/>
</dbReference>
<name>A0A820GZX1_9BILA</name>
<feature type="region of interest" description="Disordered" evidence="1">
    <location>
        <begin position="215"/>
        <end position="235"/>
    </location>
</feature>
<organism evidence="3 4">
    <name type="scientific">Rotaria socialis</name>
    <dbReference type="NCBI Taxonomy" id="392032"/>
    <lineage>
        <taxon>Eukaryota</taxon>
        <taxon>Metazoa</taxon>
        <taxon>Spiralia</taxon>
        <taxon>Gnathifera</taxon>
        <taxon>Rotifera</taxon>
        <taxon>Eurotatoria</taxon>
        <taxon>Bdelloidea</taxon>
        <taxon>Philodinida</taxon>
        <taxon>Philodinidae</taxon>
        <taxon>Rotaria</taxon>
    </lineage>
</organism>
<keyword evidence="4" id="KW-1185">Reference proteome</keyword>
<evidence type="ECO:0000313" key="2">
    <source>
        <dbReference type="EMBL" id="CAF3456228.1"/>
    </source>
</evidence>
<evidence type="ECO:0000313" key="3">
    <source>
        <dbReference type="EMBL" id="CAF4287879.1"/>
    </source>
</evidence>
<evidence type="ECO:0000313" key="4">
    <source>
        <dbReference type="Proteomes" id="UP000663873"/>
    </source>
</evidence>
<gene>
    <name evidence="2" type="ORF">TIS948_LOCUS32308</name>
    <name evidence="3" type="ORF">UJA718_LOCUS11816</name>
</gene>
<dbReference type="Gene3D" id="3.40.50.300">
    <property type="entry name" value="P-loop containing nucleotide triphosphate hydrolases"/>
    <property type="match status" value="1"/>
</dbReference>